<comment type="pathway">
    <text evidence="6 7">Carbohydrate degradation; glycolysis; D-glyceraldehyde 3-phosphate from glycerone phosphate: step 1/1.</text>
</comment>
<reference evidence="8 9" key="1">
    <citation type="submission" date="2019-11" db="EMBL/GenBank/DDBJ databases">
        <title>Acidiferrimicrobium australis gen. nov., sp. nov., an acidophilic and obligately heterotrophic, member of the Actinobacteria that catalyses dissimilatory oxido- reduction of iron isolated from metal-rich acidic water in Chile.</title>
        <authorList>
            <person name="Gonzalez D."/>
            <person name="Huber K."/>
            <person name="Hedrich S."/>
            <person name="Rojas-Villalobos C."/>
            <person name="Quatrini R."/>
            <person name="Dinamarca M.A."/>
            <person name="Schwarz A."/>
            <person name="Canales C."/>
            <person name="Nancucheo I."/>
        </authorList>
    </citation>
    <scope>NUCLEOTIDE SEQUENCE [LARGE SCALE GENOMIC DNA]</scope>
    <source>
        <strain evidence="8 9">USS-CCA1</strain>
    </source>
</reference>
<sequence>MSDRRPLVSGNWKMHLTHLEAIQVVQKLSYALDRGPQGEVEVSVHPAFTALRSVQTVLDADEIPVALGAQDVHWEDKGAWTGEVSPTMLAKLNVRYVIVGHSERRQHLGETDEWVNRKLRATLRAGMTPICCVGETAAQRDAGETRDHVVGQLHAALEGVDAAAVAGVVVAYEPVWAIGTGRTATPEDAQAVCAALRAAVGERWGADAAAGVRIQYGGSVNEANAADLLGQADVDGALVGGASLDPVAFAAVVAAARPPRG</sequence>
<keyword evidence="9" id="KW-1185">Reference proteome</keyword>
<dbReference type="CDD" id="cd00311">
    <property type="entry name" value="TIM"/>
    <property type="match status" value="1"/>
</dbReference>
<dbReference type="PANTHER" id="PTHR21139:SF42">
    <property type="entry name" value="TRIOSEPHOSPHATE ISOMERASE"/>
    <property type="match status" value="1"/>
</dbReference>
<evidence type="ECO:0000256" key="3">
    <source>
        <dbReference type="ARBA" id="ARBA00022490"/>
    </source>
</evidence>
<comment type="similarity">
    <text evidence="1 6 7">Belongs to the triosephosphate isomerase family.</text>
</comment>
<comment type="function">
    <text evidence="6">Involved in the gluconeogenesis. Catalyzes stereospecifically the conversion of dihydroxyacetone phosphate (DHAP) to D-glyceraldehyde-3-phosphate (G3P).</text>
</comment>
<dbReference type="PROSITE" id="PS00171">
    <property type="entry name" value="TIM_1"/>
    <property type="match status" value="1"/>
</dbReference>
<evidence type="ECO:0000313" key="9">
    <source>
        <dbReference type="Proteomes" id="UP000437736"/>
    </source>
</evidence>
<feature type="binding site" evidence="6">
    <location>
        <begin position="240"/>
        <end position="241"/>
    </location>
    <ligand>
        <name>substrate</name>
    </ligand>
</feature>
<evidence type="ECO:0000313" key="8">
    <source>
        <dbReference type="EMBL" id="MST33038.1"/>
    </source>
</evidence>
<dbReference type="PROSITE" id="PS51440">
    <property type="entry name" value="TIM_2"/>
    <property type="match status" value="1"/>
</dbReference>
<evidence type="ECO:0000256" key="4">
    <source>
        <dbReference type="ARBA" id="ARBA00023152"/>
    </source>
</evidence>
<dbReference type="NCBIfam" id="TIGR00419">
    <property type="entry name" value="tim"/>
    <property type="match status" value="1"/>
</dbReference>
<keyword evidence="2 6" id="KW-0312">Gluconeogenesis</keyword>
<organism evidence="8 9">
    <name type="scientific">Acidiferrimicrobium australe</name>
    <dbReference type="NCBI Taxonomy" id="2664430"/>
    <lineage>
        <taxon>Bacteria</taxon>
        <taxon>Bacillati</taxon>
        <taxon>Actinomycetota</taxon>
        <taxon>Acidimicrobiia</taxon>
        <taxon>Acidimicrobiales</taxon>
        <taxon>Acidimicrobiaceae</taxon>
        <taxon>Acidiferrimicrobium</taxon>
    </lineage>
</organism>
<dbReference type="GO" id="GO:0004807">
    <property type="term" value="F:triose-phosphate isomerase activity"/>
    <property type="evidence" value="ECO:0007669"/>
    <property type="project" value="UniProtKB-EC"/>
</dbReference>
<dbReference type="InterPro" id="IPR020861">
    <property type="entry name" value="Triosephosphate_isomerase_AS"/>
</dbReference>
<keyword evidence="4 6" id="KW-0324">Glycolysis</keyword>
<comment type="pathway">
    <text evidence="6 7">Carbohydrate biosynthesis; gluconeogenesis.</text>
</comment>
<gene>
    <name evidence="6" type="primary">tpiA</name>
    <name evidence="8" type="ORF">GHK86_09940</name>
</gene>
<evidence type="ECO:0000256" key="5">
    <source>
        <dbReference type="ARBA" id="ARBA00023235"/>
    </source>
</evidence>
<dbReference type="PANTHER" id="PTHR21139">
    <property type="entry name" value="TRIOSEPHOSPHATE ISOMERASE"/>
    <property type="match status" value="1"/>
</dbReference>
<evidence type="ECO:0000256" key="6">
    <source>
        <dbReference type="HAMAP-Rule" id="MF_00147"/>
    </source>
</evidence>
<dbReference type="Proteomes" id="UP000437736">
    <property type="component" value="Unassembled WGS sequence"/>
</dbReference>
<protein>
    <recommendedName>
        <fullName evidence="6 7">Triosephosphate isomerase</fullName>
        <shortName evidence="6">TIM</shortName>
        <shortName evidence="6">TPI</shortName>
        <ecNumber evidence="6 7">5.3.1.1</ecNumber>
    </recommendedName>
    <alternativeName>
        <fullName evidence="6">Triose-phosphate isomerase</fullName>
    </alternativeName>
</protein>
<evidence type="ECO:0000256" key="7">
    <source>
        <dbReference type="RuleBase" id="RU363013"/>
    </source>
</evidence>
<dbReference type="Pfam" id="PF00121">
    <property type="entry name" value="TIM"/>
    <property type="match status" value="1"/>
</dbReference>
<feature type="binding site" evidence="6">
    <location>
        <position position="179"/>
    </location>
    <ligand>
        <name>substrate</name>
    </ligand>
</feature>
<accession>A0ABW9QXC5</accession>
<evidence type="ECO:0000256" key="1">
    <source>
        <dbReference type="ARBA" id="ARBA00007422"/>
    </source>
</evidence>
<dbReference type="InterPro" id="IPR035990">
    <property type="entry name" value="TIM_sf"/>
</dbReference>
<dbReference type="SUPFAM" id="SSF51351">
    <property type="entry name" value="Triosephosphate isomerase (TIM)"/>
    <property type="match status" value="1"/>
</dbReference>
<evidence type="ECO:0000256" key="2">
    <source>
        <dbReference type="ARBA" id="ARBA00022432"/>
    </source>
</evidence>
<keyword evidence="5 6" id="KW-0413">Isomerase</keyword>
<dbReference type="InterPro" id="IPR000652">
    <property type="entry name" value="Triosephosphate_isomerase"/>
</dbReference>
<name>A0ABW9QXC5_9ACTN</name>
<dbReference type="EC" id="5.3.1.1" evidence="6 7"/>
<keyword evidence="3 6" id="KW-0963">Cytoplasm</keyword>
<dbReference type="EMBL" id="WJHE01000464">
    <property type="protein sequence ID" value="MST33038.1"/>
    <property type="molecule type" value="Genomic_DNA"/>
</dbReference>
<comment type="caution">
    <text evidence="8">The sequence shown here is derived from an EMBL/GenBank/DDBJ whole genome shotgun (WGS) entry which is preliminary data.</text>
</comment>
<comment type="catalytic activity">
    <reaction evidence="6 7">
        <text>D-glyceraldehyde 3-phosphate = dihydroxyacetone phosphate</text>
        <dbReference type="Rhea" id="RHEA:18585"/>
        <dbReference type="ChEBI" id="CHEBI:57642"/>
        <dbReference type="ChEBI" id="CHEBI:59776"/>
        <dbReference type="EC" id="5.3.1.1"/>
    </reaction>
</comment>
<dbReference type="InterPro" id="IPR013785">
    <property type="entry name" value="Aldolase_TIM"/>
</dbReference>
<proteinExistence type="inferred from homology"/>
<feature type="binding site" evidence="6">
    <location>
        <begin position="11"/>
        <end position="13"/>
    </location>
    <ligand>
        <name>substrate</name>
    </ligand>
</feature>
<comment type="subunit">
    <text evidence="6 7">Homodimer.</text>
</comment>
<dbReference type="InterPro" id="IPR022896">
    <property type="entry name" value="TrioseP_Isoase_bac/euk"/>
</dbReference>
<feature type="binding site" evidence="6">
    <location>
        <position position="219"/>
    </location>
    <ligand>
        <name>substrate</name>
    </ligand>
</feature>
<feature type="active site" description="Electrophile" evidence="6">
    <location>
        <position position="101"/>
    </location>
</feature>
<dbReference type="Gene3D" id="3.20.20.70">
    <property type="entry name" value="Aldolase class I"/>
    <property type="match status" value="1"/>
</dbReference>
<feature type="active site" description="Proton acceptor" evidence="6">
    <location>
        <position position="173"/>
    </location>
</feature>
<dbReference type="HAMAP" id="MF_00147_B">
    <property type="entry name" value="TIM_B"/>
    <property type="match status" value="1"/>
</dbReference>
<comment type="subcellular location">
    <subcellularLocation>
        <location evidence="6 7">Cytoplasm</location>
    </subcellularLocation>
</comment>